<reference evidence="2" key="1">
    <citation type="journal article" date="2010" name="Appl. Environ. Microbiol.">
        <title>Metagenomics Reveals Antibiotic Resistance Genes Encoding Predicted Bifunctional Proteins in Apple Orchard Soil.</title>
        <authorList>
            <person name="Donato J.J."/>
            <person name="Moe L.A."/>
            <person name="Converse B.J."/>
            <person name="Smart K.D."/>
            <person name="Berklein F.C."/>
            <person name="McManus P.S."/>
            <person name="Handelsman J."/>
        </authorList>
    </citation>
    <scope>NUCLEOTIDE SEQUENCE</scope>
</reference>
<dbReference type="InterPro" id="IPR047650">
    <property type="entry name" value="Transpos_IS110"/>
</dbReference>
<accession>D6MLX0</accession>
<dbReference type="Pfam" id="PF01548">
    <property type="entry name" value="DEDD_Tnp_IS110"/>
    <property type="match status" value="1"/>
</dbReference>
<proteinExistence type="predicted"/>
<dbReference type="GO" id="GO:0004803">
    <property type="term" value="F:transposase activity"/>
    <property type="evidence" value="ECO:0007669"/>
    <property type="project" value="InterPro"/>
</dbReference>
<dbReference type="InterPro" id="IPR002525">
    <property type="entry name" value="Transp_IS110-like_N"/>
</dbReference>
<dbReference type="PANTHER" id="PTHR33055">
    <property type="entry name" value="TRANSPOSASE FOR INSERTION SEQUENCE ELEMENT IS1111A"/>
    <property type="match status" value="1"/>
</dbReference>
<sequence length="119" mass="13172">MSQCIYVGLDVHKKTVVYCAKNADGSVVCQGTVAANRKALGEWAVMMPRPWQGVREATLFTGWIYDFLTPHAQKLIVAHPLMMRAIAASKKKNDRVDAQKLADALRADLVPQAYDVLSQ</sequence>
<evidence type="ECO:0000313" key="2">
    <source>
        <dbReference type="EMBL" id="ACS83710.1"/>
    </source>
</evidence>
<dbReference type="AlphaFoldDB" id="D6MLX0"/>
<dbReference type="GO" id="GO:0006313">
    <property type="term" value="P:DNA transposition"/>
    <property type="evidence" value="ECO:0007669"/>
    <property type="project" value="InterPro"/>
</dbReference>
<organism evidence="2">
    <name type="scientific">uncultured bacterium AOCefta2</name>
    <dbReference type="NCBI Taxonomy" id="654977"/>
    <lineage>
        <taxon>Bacteria</taxon>
        <taxon>environmental samples</taxon>
    </lineage>
</organism>
<feature type="domain" description="Transposase IS110-like N-terminal" evidence="1">
    <location>
        <begin position="7"/>
        <end position="107"/>
    </location>
</feature>
<dbReference type="PANTHER" id="PTHR33055:SF15">
    <property type="entry name" value="TRANSPOSASE-RELATED"/>
    <property type="match status" value="1"/>
</dbReference>
<gene>
    <name evidence="2" type="ORF">WISOIL_0021</name>
</gene>
<protein>
    <submittedName>
        <fullName evidence="2">Transposase IS116/IS110/IS902 family protein</fullName>
    </submittedName>
</protein>
<name>D6MLX0_9BACT</name>
<dbReference type="EMBL" id="GQ244490">
    <property type="protein sequence ID" value="ACS83710.1"/>
    <property type="molecule type" value="Genomic_DNA"/>
</dbReference>
<dbReference type="GO" id="GO:0003677">
    <property type="term" value="F:DNA binding"/>
    <property type="evidence" value="ECO:0007669"/>
    <property type="project" value="InterPro"/>
</dbReference>
<evidence type="ECO:0000259" key="1">
    <source>
        <dbReference type="Pfam" id="PF01548"/>
    </source>
</evidence>